<sequence length="45" mass="4986">MSFATYGSLFTFAYVGDTITAPGQLHIDATVAYLEDFYPAYTARK</sequence>
<name>A0A853F3X4_9GAMM</name>
<protein>
    <submittedName>
        <fullName evidence="1">Uncharacterized protein</fullName>
    </submittedName>
</protein>
<dbReference type="Proteomes" id="UP000568751">
    <property type="component" value="Unassembled WGS sequence"/>
</dbReference>
<dbReference type="AlphaFoldDB" id="A0A853F3X4"/>
<reference evidence="1 2" key="1">
    <citation type="submission" date="2020-05" db="EMBL/GenBank/DDBJ databases">
        <title>Horizontal transmission and recombination maintain forever young bacterial symbiont genomes.</title>
        <authorList>
            <person name="Russell S.L."/>
            <person name="Pepper-Tunick E."/>
            <person name="Svedberg J."/>
            <person name="Byrne A."/>
            <person name="Ruelas Castillo J."/>
            <person name="Vollmers C."/>
            <person name="Beinart R.A."/>
            <person name="Corbett-Detig R."/>
        </authorList>
    </citation>
    <scope>NUCLEOTIDE SEQUENCE [LARGE SCALE GENOMIC DNA]</scope>
    <source>
        <strain evidence="1">455</strain>
    </source>
</reference>
<gene>
    <name evidence="1" type="ORF">H0A76_02965</name>
</gene>
<organism evidence="1 2">
    <name type="scientific">Candidatus Thiodubiliella endoseptemdiera</name>
    <dbReference type="NCBI Taxonomy" id="2738886"/>
    <lineage>
        <taxon>Bacteria</taxon>
        <taxon>Pseudomonadati</taxon>
        <taxon>Pseudomonadota</taxon>
        <taxon>Gammaproteobacteria</taxon>
        <taxon>Candidatus Pseudothioglobaceae</taxon>
        <taxon>Candidatus Thiodubiliella</taxon>
    </lineage>
</organism>
<proteinExistence type="predicted"/>
<evidence type="ECO:0000313" key="2">
    <source>
        <dbReference type="Proteomes" id="UP000568751"/>
    </source>
</evidence>
<dbReference type="EMBL" id="JACCHT010000001">
    <property type="protein sequence ID" value="NYT26950.1"/>
    <property type="molecule type" value="Genomic_DNA"/>
</dbReference>
<evidence type="ECO:0000313" key="1">
    <source>
        <dbReference type="EMBL" id="NYT26950.1"/>
    </source>
</evidence>
<comment type="caution">
    <text evidence="1">The sequence shown here is derived from an EMBL/GenBank/DDBJ whole genome shotgun (WGS) entry which is preliminary data.</text>
</comment>
<accession>A0A853F3X4</accession>